<keyword evidence="1" id="KW-0812">Transmembrane</keyword>
<reference evidence="2 3" key="1">
    <citation type="submission" date="2018-04" db="EMBL/GenBank/DDBJ databases">
        <title>Genomic Encyclopedia of Archaeal and Bacterial Type Strains, Phase II (KMG-II): from individual species to whole genera.</title>
        <authorList>
            <person name="Goeker M."/>
        </authorList>
    </citation>
    <scope>NUCLEOTIDE SEQUENCE [LARGE SCALE GENOMIC DNA]</scope>
    <source>
        <strain evidence="2 3">DSM 29329</strain>
    </source>
</reference>
<dbReference type="Proteomes" id="UP000244069">
    <property type="component" value="Unassembled WGS sequence"/>
</dbReference>
<dbReference type="RefSeq" id="WP_280514079.1">
    <property type="nucleotide sequence ID" value="NZ_BMEZ01000009.1"/>
</dbReference>
<comment type="caution">
    <text evidence="2">The sequence shown here is derived from an EMBL/GenBank/DDBJ whole genome shotgun (WGS) entry which is preliminary data.</text>
</comment>
<keyword evidence="1" id="KW-1133">Transmembrane helix</keyword>
<keyword evidence="1" id="KW-0472">Membrane</keyword>
<dbReference type="EMBL" id="QBKN01000008">
    <property type="protein sequence ID" value="PTX48737.1"/>
    <property type="molecule type" value="Genomic_DNA"/>
</dbReference>
<protein>
    <submittedName>
        <fullName evidence="2">Uncharacterized protein</fullName>
    </submittedName>
</protein>
<accession>A0A2T6AY54</accession>
<feature type="transmembrane region" description="Helical" evidence="1">
    <location>
        <begin position="21"/>
        <end position="39"/>
    </location>
</feature>
<organism evidence="2 3">
    <name type="scientific">Allosediminivita pacifica</name>
    <dbReference type="NCBI Taxonomy" id="1267769"/>
    <lineage>
        <taxon>Bacteria</taxon>
        <taxon>Pseudomonadati</taxon>
        <taxon>Pseudomonadota</taxon>
        <taxon>Alphaproteobacteria</taxon>
        <taxon>Rhodobacterales</taxon>
        <taxon>Paracoccaceae</taxon>
        <taxon>Allosediminivita</taxon>
    </lineage>
</organism>
<evidence type="ECO:0000313" key="3">
    <source>
        <dbReference type="Proteomes" id="UP000244069"/>
    </source>
</evidence>
<dbReference type="AlphaFoldDB" id="A0A2T6AY54"/>
<sequence>MIHSIRTAYTRQDTQLLEDSLGAISLVVIFLGALHLPVLF</sequence>
<keyword evidence="3" id="KW-1185">Reference proteome</keyword>
<proteinExistence type="predicted"/>
<gene>
    <name evidence="2" type="ORF">C8N44_10814</name>
</gene>
<name>A0A2T6AY54_9RHOB</name>
<evidence type="ECO:0000256" key="1">
    <source>
        <dbReference type="SAM" id="Phobius"/>
    </source>
</evidence>
<evidence type="ECO:0000313" key="2">
    <source>
        <dbReference type="EMBL" id="PTX48737.1"/>
    </source>
</evidence>